<gene>
    <name evidence="1" type="ORF">CfE428DRAFT_4382</name>
</gene>
<dbReference type="STRING" id="497964.CfE428DRAFT_4382"/>
<reference evidence="1 2" key="1">
    <citation type="journal article" date="2011" name="J. Bacteriol.">
        <title>Genome sequence of Chthoniobacter flavus Ellin428, an aerobic heterotrophic soil bacterium.</title>
        <authorList>
            <person name="Kant R."/>
            <person name="van Passel M.W."/>
            <person name="Palva A."/>
            <person name="Lucas S."/>
            <person name="Lapidus A."/>
            <person name="Glavina Del Rio T."/>
            <person name="Dalin E."/>
            <person name="Tice H."/>
            <person name="Bruce D."/>
            <person name="Goodwin L."/>
            <person name="Pitluck S."/>
            <person name="Larimer F.W."/>
            <person name="Land M.L."/>
            <person name="Hauser L."/>
            <person name="Sangwan P."/>
            <person name="de Vos W.M."/>
            <person name="Janssen P.H."/>
            <person name="Smidt H."/>
        </authorList>
    </citation>
    <scope>NUCLEOTIDE SEQUENCE [LARGE SCALE GENOMIC DNA]</scope>
    <source>
        <strain evidence="1 2">Ellin428</strain>
    </source>
</reference>
<name>B4D643_9BACT</name>
<organism evidence="1 2">
    <name type="scientific">Chthoniobacter flavus Ellin428</name>
    <dbReference type="NCBI Taxonomy" id="497964"/>
    <lineage>
        <taxon>Bacteria</taxon>
        <taxon>Pseudomonadati</taxon>
        <taxon>Verrucomicrobiota</taxon>
        <taxon>Spartobacteria</taxon>
        <taxon>Chthoniobacterales</taxon>
        <taxon>Chthoniobacteraceae</taxon>
        <taxon>Chthoniobacter</taxon>
    </lineage>
</organism>
<proteinExistence type="predicted"/>
<dbReference type="AlphaFoldDB" id="B4D643"/>
<protein>
    <submittedName>
        <fullName evidence="1">Uncharacterized protein</fullName>
    </submittedName>
</protein>
<comment type="caution">
    <text evidence="1">The sequence shown here is derived from an EMBL/GenBank/DDBJ whole genome shotgun (WGS) entry which is preliminary data.</text>
</comment>
<sequence length="152" mass="17331">MQLEELLEFIQIYSRCEEALFTPAHLTAAFLLHEGTLDDEDFGVYTEGVVGATNAAYLDVKEDPDKLLDYSIYKTVLNLDSHPFASAPVAVGKRKFGAQWRDESKKERWKVLPTDYDRIELGGKKGVDIITPDLAKRLVPRLYEIYGSRCDW</sequence>
<dbReference type="EMBL" id="ABVL01000015">
    <property type="protein sequence ID" value="EDY17952.1"/>
    <property type="molecule type" value="Genomic_DNA"/>
</dbReference>
<evidence type="ECO:0000313" key="2">
    <source>
        <dbReference type="Proteomes" id="UP000005824"/>
    </source>
</evidence>
<evidence type="ECO:0000313" key="1">
    <source>
        <dbReference type="EMBL" id="EDY17952.1"/>
    </source>
</evidence>
<dbReference type="Proteomes" id="UP000005824">
    <property type="component" value="Unassembled WGS sequence"/>
</dbReference>
<keyword evidence="2" id="KW-1185">Reference proteome</keyword>
<accession>B4D643</accession>
<dbReference type="InParanoid" id="B4D643"/>